<proteinExistence type="predicted"/>
<organism evidence="2 3">
    <name type="scientific">Dendrobium thyrsiflorum</name>
    <name type="common">Pinecone-like raceme dendrobium</name>
    <name type="synonym">Orchid</name>
    <dbReference type="NCBI Taxonomy" id="117978"/>
    <lineage>
        <taxon>Eukaryota</taxon>
        <taxon>Viridiplantae</taxon>
        <taxon>Streptophyta</taxon>
        <taxon>Embryophyta</taxon>
        <taxon>Tracheophyta</taxon>
        <taxon>Spermatophyta</taxon>
        <taxon>Magnoliopsida</taxon>
        <taxon>Liliopsida</taxon>
        <taxon>Asparagales</taxon>
        <taxon>Orchidaceae</taxon>
        <taxon>Epidendroideae</taxon>
        <taxon>Malaxideae</taxon>
        <taxon>Dendrobiinae</taxon>
        <taxon>Dendrobium</taxon>
    </lineage>
</organism>
<dbReference type="Proteomes" id="UP001552299">
    <property type="component" value="Unassembled WGS sequence"/>
</dbReference>
<reference evidence="2 3" key="1">
    <citation type="journal article" date="2024" name="Plant Biotechnol. J.">
        <title>Dendrobium thyrsiflorum genome and its molecular insights into genes involved in important horticultural traits.</title>
        <authorList>
            <person name="Chen B."/>
            <person name="Wang J.Y."/>
            <person name="Zheng P.J."/>
            <person name="Li K.L."/>
            <person name="Liang Y.M."/>
            <person name="Chen X.F."/>
            <person name="Zhang C."/>
            <person name="Zhao X."/>
            <person name="He X."/>
            <person name="Zhang G.Q."/>
            <person name="Liu Z.J."/>
            <person name="Xu Q."/>
        </authorList>
    </citation>
    <scope>NUCLEOTIDE SEQUENCE [LARGE SCALE GENOMIC DNA]</scope>
    <source>
        <strain evidence="2">GZMU011</strain>
    </source>
</reference>
<comment type="caution">
    <text evidence="2">The sequence shown here is derived from an EMBL/GenBank/DDBJ whole genome shotgun (WGS) entry which is preliminary data.</text>
</comment>
<dbReference type="EMBL" id="JANQDX010000012">
    <property type="protein sequence ID" value="KAL0915700.1"/>
    <property type="molecule type" value="Genomic_DNA"/>
</dbReference>
<evidence type="ECO:0000313" key="2">
    <source>
        <dbReference type="EMBL" id="KAL0915700.1"/>
    </source>
</evidence>
<protein>
    <submittedName>
        <fullName evidence="2">Uncharacterized protein</fullName>
    </submittedName>
</protein>
<feature type="region of interest" description="Disordered" evidence="1">
    <location>
        <begin position="50"/>
        <end position="69"/>
    </location>
</feature>
<feature type="compositionally biased region" description="Polar residues" evidence="1">
    <location>
        <begin position="50"/>
        <end position="61"/>
    </location>
</feature>
<evidence type="ECO:0000313" key="3">
    <source>
        <dbReference type="Proteomes" id="UP001552299"/>
    </source>
</evidence>
<accession>A0ABD0USF8</accession>
<dbReference type="AlphaFoldDB" id="A0ABD0USF8"/>
<sequence>MIVMGQEKYASHIQAFPKDVAYLNITITNYVELEIVCGLGHATGEWVKSKNSQTPLETQQIHVGDDEPS</sequence>
<keyword evidence="3" id="KW-1185">Reference proteome</keyword>
<evidence type="ECO:0000256" key="1">
    <source>
        <dbReference type="SAM" id="MobiDB-lite"/>
    </source>
</evidence>
<gene>
    <name evidence="2" type="ORF">M5K25_016138</name>
</gene>
<name>A0ABD0USF8_DENTH</name>